<protein>
    <submittedName>
        <fullName evidence="1">Uncharacterized protein</fullName>
    </submittedName>
</protein>
<sequence length="157" mass="18195">MKEVNSGGFNVSDEIPKSIKIDITKDTYIADKIMQMQRAPKLARPIIRQYFDFLKELTPEQVMDWMEGSERLKDTYQRATFGERIVFAGARGLIRYSKRIKDGANRVICFEVAALTIRFENPEAWEVIEAFGEDGIKKLKEGIEDIKEILKLKEENM</sequence>
<name>X1QU88_9ZZZZ</name>
<proteinExistence type="predicted"/>
<reference evidence="1" key="1">
    <citation type="journal article" date="2014" name="Front. Microbiol.">
        <title>High frequency of phylogenetically diverse reductive dehalogenase-homologous genes in deep subseafloor sedimentary metagenomes.</title>
        <authorList>
            <person name="Kawai M."/>
            <person name="Futagami T."/>
            <person name="Toyoda A."/>
            <person name="Takaki Y."/>
            <person name="Nishi S."/>
            <person name="Hori S."/>
            <person name="Arai W."/>
            <person name="Tsubouchi T."/>
            <person name="Morono Y."/>
            <person name="Uchiyama I."/>
            <person name="Ito T."/>
            <person name="Fujiyama A."/>
            <person name="Inagaki F."/>
            <person name="Takami H."/>
        </authorList>
    </citation>
    <scope>NUCLEOTIDE SEQUENCE</scope>
    <source>
        <strain evidence="1">Expedition CK06-06</strain>
    </source>
</reference>
<dbReference type="AlphaFoldDB" id="X1QU88"/>
<accession>X1QU88</accession>
<comment type="caution">
    <text evidence="1">The sequence shown here is derived from an EMBL/GenBank/DDBJ whole genome shotgun (WGS) entry which is preliminary data.</text>
</comment>
<organism evidence="1">
    <name type="scientific">marine sediment metagenome</name>
    <dbReference type="NCBI Taxonomy" id="412755"/>
    <lineage>
        <taxon>unclassified sequences</taxon>
        <taxon>metagenomes</taxon>
        <taxon>ecological metagenomes</taxon>
    </lineage>
</organism>
<gene>
    <name evidence="1" type="ORF">S12H4_03626</name>
</gene>
<evidence type="ECO:0000313" key="1">
    <source>
        <dbReference type="EMBL" id="GAI71833.1"/>
    </source>
</evidence>
<dbReference type="EMBL" id="BARW01001042">
    <property type="protein sequence ID" value="GAI71833.1"/>
    <property type="molecule type" value="Genomic_DNA"/>
</dbReference>